<comment type="caution">
    <text evidence="1">The sequence shown here is derived from an EMBL/GenBank/DDBJ whole genome shotgun (WGS) entry which is preliminary data.</text>
</comment>
<organism evidence="1 2">
    <name type="scientific">Pseudomonas ulcerans</name>
    <dbReference type="NCBI Taxonomy" id="3115852"/>
    <lineage>
        <taxon>Bacteria</taxon>
        <taxon>Pseudomonadati</taxon>
        <taxon>Pseudomonadota</taxon>
        <taxon>Gammaproteobacteria</taxon>
        <taxon>Pseudomonadales</taxon>
        <taxon>Pseudomonadaceae</taxon>
        <taxon>Pseudomonas</taxon>
    </lineage>
</organism>
<dbReference type="PANTHER" id="PTHR21525:SF9">
    <property type="entry name" value="CHANNEL_COLICIN DOMAIN-CONTAINING PROTEIN"/>
    <property type="match status" value="1"/>
</dbReference>
<name>A0ABU7HSX1_9PSED</name>
<sequence length="525" mass="55609">MTSDMEKPLGNDYDKDNSLDLDQVAEAQAGRIEGALFDNEANAAKTTEVIASFVASANARGEKPLEQWLSDEFRKYPDLWKNEEDLLHTSREVMRSTTAFNDARDSLQRHQDMGRSKASWLAAEIERNAGVSGTVHVGQYAGRIDHALAEATENARKIVTTQGGAISLNPNLDGFIAEQHHVDTFNIDATTKGSPYRARMVNSRDLNSVDIEIVDGNGKVVGKYQSKYGSDANATNRQFENGDYEGQQRLVPEGHGADVADSTEVIEVDGVKSRPLSKEEAKTLQEKAQAEAEARQYEWKDTNRIDIAKQIGKQALVGACISVGLQGVRILARRAWNSLNGRENPSGQDDLKEFFESSLRTSAHTAAQVAVSGAVVVAVKNGWLGAALRNTPAGLITNIACVGLQNAKILFKLGKGELTGEEAMDAIGNTTVTTTMAIAGATKGATLGAAIGTVFGPIGTAVGGFVGGVAGGIAGSSIGEAVYEAGKAVAKTAVKVAASVLEGTGRVLESVGNGLRNFASSLLSW</sequence>
<gene>
    <name evidence="1" type="ORF">V0R50_15460</name>
</gene>
<dbReference type="RefSeq" id="WP_330075388.1">
    <property type="nucleotide sequence ID" value="NZ_JAZDQJ010000016.1"/>
</dbReference>
<dbReference type="PANTHER" id="PTHR21525">
    <property type="entry name" value="MOTILE SPERM PROTEIN"/>
    <property type="match status" value="1"/>
</dbReference>
<proteinExistence type="predicted"/>
<accession>A0ABU7HSX1</accession>
<protein>
    <submittedName>
        <fullName evidence="1">Uncharacterized protein</fullName>
    </submittedName>
</protein>
<evidence type="ECO:0000313" key="1">
    <source>
        <dbReference type="EMBL" id="MEE1934625.1"/>
    </source>
</evidence>
<keyword evidence="2" id="KW-1185">Reference proteome</keyword>
<dbReference type="Proteomes" id="UP001335100">
    <property type="component" value="Unassembled WGS sequence"/>
</dbReference>
<evidence type="ECO:0000313" key="2">
    <source>
        <dbReference type="Proteomes" id="UP001335100"/>
    </source>
</evidence>
<reference evidence="1 2" key="1">
    <citation type="submission" date="2024-01" db="EMBL/GenBank/DDBJ databases">
        <title>Unpublished Manusciprt.</title>
        <authorList>
            <person name="Duman M."/>
            <person name="Valdes E.G."/>
            <person name="Ajmi N."/>
            <person name="Altun S."/>
            <person name="Saticioglu I.B."/>
        </authorList>
    </citation>
    <scope>NUCLEOTIDE SEQUENCE [LARGE SCALE GENOMIC DNA]</scope>
    <source>
        <strain evidence="1 2">148P</strain>
    </source>
</reference>
<dbReference type="EMBL" id="JAZDQJ010000016">
    <property type="protein sequence ID" value="MEE1934625.1"/>
    <property type="molecule type" value="Genomic_DNA"/>
</dbReference>